<dbReference type="RefSeq" id="WP_160650602.1">
    <property type="nucleotide sequence ID" value="NZ_RSEJ01000008.1"/>
</dbReference>
<dbReference type="InterPro" id="IPR010976">
    <property type="entry name" value="B-phosphoglucomutase_hydrolase"/>
</dbReference>
<evidence type="ECO:0000256" key="1">
    <source>
        <dbReference type="ARBA" id="ARBA00006171"/>
    </source>
</evidence>
<dbReference type="InterPro" id="IPR006439">
    <property type="entry name" value="HAD-SF_hydro_IA"/>
</dbReference>
<dbReference type="NCBIfam" id="TIGR02009">
    <property type="entry name" value="PGMB-YQAB-SF"/>
    <property type="match status" value="1"/>
</dbReference>
<gene>
    <name evidence="2" type="ORF">EIZ48_10030</name>
</gene>
<dbReference type="Proteomes" id="UP000738517">
    <property type="component" value="Unassembled WGS sequence"/>
</dbReference>
<dbReference type="Gene3D" id="3.40.50.1000">
    <property type="entry name" value="HAD superfamily/HAD-like"/>
    <property type="match status" value="1"/>
</dbReference>
<dbReference type="GO" id="GO:0016787">
    <property type="term" value="F:hydrolase activity"/>
    <property type="evidence" value="ECO:0007669"/>
    <property type="project" value="UniProtKB-KW"/>
</dbReference>
<protein>
    <submittedName>
        <fullName evidence="2">Beta-phosphoglucomutase family hydrolase</fullName>
    </submittedName>
</protein>
<sequence length="211" mass="23232">MDLAKYQGLIFDLDGTLVDTMPANLEAWRRTSEHYCFPFDAGWLYQLSGQPSVKMASAMIERYGLSHRPEDIASTKLETYLALDDHGEVIPCTYDLLVKYRDTKKTAIGTGGQRTNAISILESKDLLPLIDVVVTSSDVTNYKPAPDTFLLAAEKLGLAPEQCVVFEDTLLGIEAARNAGMDCILVKDGQLYVVDDHVVDSHVVDNNDSAT</sequence>
<dbReference type="SFLD" id="SFLDG01135">
    <property type="entry name" value="C1.5.6:_HAD__Beta-PGM__Phospha"/>
    <property type="match status" value="1"/>
</dbReference>
<proteinExistence type="inferred from homology"/>
<dbReference type="PANTHER" id="PTHR43481:SF4">
    <property type="entry name" value="GLYCEROL-1-PHOSPHATE PHOSPHOHYDROLASE 1-RELATED"/>
    <property type="match status" value="1"/>
</dbReference>
<keyword evidence="2" id="KW-0378">Hydrolase</keyword>
<comment type="caution">
    <text evidence="2">The sequence shown here is derived from an EMBL/GenBank/DDBJ whole genome shotgun (WGS) entry which is preliminary data.</text>
</comment>
<reference evidence="2 3" key="1">
    <citation type="journal article" date="2017" name="Int. J. Syst. Evol. Microbiol.">
        <title>Photobacterium alginatilyticum sp. nov., a marine bacterium isolated from bottom seawater.</title>
        <authorList>
            <person name="Wang X."/>
            <person name="Wang Y."/>
            <person name="Yang X."/>
            <person name="Sun H."/>
            <person name="Li B."/>
            <person name="Zhang X.H."/>
        </authorList>
    </citation>
    <scope>NUCLEOTIDE SEQUENCE [LARGE SCALE GENOMIC DNA]</scope>
    <source>
        <strain evidence="2 3">P03D4</strain>
    </source>
</reference>
<dbReference type="InterPro" id="IPR041492">
    <property type="entry name" value="HAD_2"/>
</dbReference>
<dbReference type="SUPFAM" id="SSF56784">
    <property type="entry name" value="HAD-like"/>
    <property type="match status" value="1"/>
</dbReference>
<dbReference type="Gene3D" id="1.10.150.240">
    <property type="entry name" value="Putative phosphatase, domain 2"/>
    <property type="match status" value="1"/>
</dbReference>
<dbReference type="EMBL" id="RSEJ01000008">
    <property type="protein sequence ID" value="NBI52914.1"/>
    <property type="molecule type" value="Genomic_DNA"/>
</dbReference>
<dbReference type="PRINTS" id="PR00413">
    <property type="entry name" value="HADHALOGNASE"/>
</dbReference>
<evidence type="ECO:0000313" key="2">
    <source>
        <dbReference type="EMBL" id="NBI52914.1"/>
    </source>
</evidence>
<dbReference type="InterPro" id="IPR023198">
    <property type="entry name" value="PGP-like_dom2"/>
</dbReference>
<organism evidence="2 3">
    <name type="scientific">Photobacterium alginatilyticum</name>
    <dbReference type="NCBI Taxonomy" id="1775171"/>
    <lineage>
        <taxon>Bacteria</taxon>
        <taxon>Pseudomonadati</taxon>
        <taxon>Pseudomonadota</taxon>
        <taxon>Gammaproteobacteria</taxon>
        <taxon>Vibrionales</taxon>
        <taxon>Vibrionaceae</taxon>
        <taxon>Photobacterium</taxon>
    </lineage>
</organism>
<comment type="similarity">
    <text evidence="1">Belongs to the HAD-like hydrolase superfamily. CbbY/CbbZ/Gph/YieH family.</text>
</comment>
<dbReference type="SFLD" id="SFLDG01129">
    <property type="entry name" value="C1.5:_HAD__Beta-PGM__Phosphata"/>
    <property type="match status" value="1"/>
</dbReference>
<dbReference type="Pfam" id="PF13419">
    <property type="entry name" value="HAD_2"/>
    <property type="match status" value="1"/>
</dbReference>
<dbReference type="PANTHER" id="PTHR43481">
    <property type="entry name" value="FRUCTOSE-1-PHOSPHATE PHOSPHATASE"/>
    <property type="match status" value="1"/>
</dbReference>
<evidence type="ECO:0000313" key="3">
    <source>
        <dbReference type="Proteomes" id="UP000738517"/>
    </source>
</evidence>
<name>A0ABW9YGI5_9GAMM</name>
<keyword evidence="3" id="KW-1185">Reference proteome</keyword>
<dbReference type="InterPro" id="IPR051806">
    <property type="entry name" value="HAD-like_SPP"/>
</dbReference>
<dbReference type="InterPro" id="IPR036412">
    <property type="entry name" value="HAD-like_sf"/>
</dbReference>
<dbReference type="InterPro" id="IPR023214">
    <property type="entry name" value="HAD_sf"/>
</dbReference>
<dbReference type="SFLD" id="SFLDS00003">
    <property type="entry name" value="Haloacid_Dehalogenase"/>
    <property type="match status" value="1"/>
</dbReference>
<accession>A0ABW9YGI5</accession>
<dbReference type="NCBIfam" id="TIGR01509">
    <property type="entry name" value="HAD-SF-IA-v3"/>
    <property type="match status" value="1"/>
</dbReference>
<dbReference type="CDD" id="cd07505">
    <property type="entry name" value="HAD_BPGM-like"/>
    <property type="match status" value="1"/>
</dbReference>